<dbReference type="Pfam" id="PF02458">
    <property type="entry name" value="Transferase"/>
    <property type="match status" value="1"/>
</dbReference>
<evidence type="ECO:0000256" key="4">
    <source>
        <dbReference type="SAM" id="SignalP"/>
    </source>
</evidence>
<evidence type="ECO:0000313" key="6">
    <source>
        <dbReference type="Proteomes" id="UP000238479"/>
    </source>
</evidence>
<organism evidence="5 6">
    <name type="scientific">Rosa chinensis</name>
    <name type="common">China rose</name>
    <dbReference type="NCBI Taxonomy" id="74649"/>
    <lineage>
        <taxon>Eukaryota</taxon>
        <taxon>Viridiplantae</taxon>
        <taxon>Streptophyta</taxon>
        <taxon>Embryophyta</taxon>
        <taxon>Tracheophyta</taxon>
        <taxon>Spermatophyta</taxon>
        <taxon>Magnoliopsida</taxon>
        <taxon>eudicotyledons</taxon>
        <taxon>Gunneridae</taxon>
        <taxon>Pentapetalae</taxon>
        <taxon>rosids</taxon>
        <taxon>fabids</taxon>
        <taxon>Rosales</taxon>
        <taxon>Rosaceae</taxon>
        <taxon>Rosoideae</taxon>
        <taxon>Rosoideae incertae sedis</taxon>
        <taxon>Rosa</taxon>
    </lineage>
</organism>
<comment type="similarity">
    <text evidence="1">Belongs to the plant acyltransferase family.</text>
</comment>
<accession>A0A2P6R0S6</accession>
<evidence type="ECO:0000256" key="2">
    <source>
        <dbReference type="ARBA" id="ARBA00022679"/>
    </source>
</evidence>
<evidence type="ECO:0000313" key="5">
    <source>
        <dbReference type="EMBL" id="PRQ40042.1"/>
    </source>
</evidence>
<keyword evidence="4" id="KW-0732">Signal</keyword>
<sequence>MFKPTTFKCGAIGLGLCLGLCLSHKIADAATLSTFIRSWANNASGIGQKVDPIFNAMLITPPRDISMTPSDLENLKIREHKSATKRFVFNGSKIVVLRAKAPSVSVKQPTKMERVAALIWKCAMKASRTNFGSSSRLSSLYQNVNIQNRIVPPLPNNSVGKFVGSLLRGQKTHRQSSEEFCKKAKRLPLSEDISVISEPQNEAIRMLTSDGMDFYVCTSWFRFPLYEGADFGCGKPIWVSSAIPTAKNMVYLMDIKGRDGMES</sequence>
<dbReference type="EMBL" id="PDCK01000042">
    <property type="protein sequence ID" value="PRQ40042.1"/>
    <property type="molecule type" value="Genomic_DNA"/>
</dbReference>
<dbReference type="EC" id="2.3.1.160" evidence="5"/>
<dbReference type="GO" id="GO:0050636">
    <property type="term" value="F:vinorine synthase activity"/>
    <property type="evidence" value="ECO:0007669"/>
    <property type="project" value="UniProtKB-EC"/>
</dbReference>
<dbReference type="Proteomes" id="UP000238479">
    <property type="component" value="Chromosome 4"/>
</dbReference>
<evidence type="ECO:0000256" key="3">
    <source>
        <dbReference type="ARBA" id="ARBA00023315"/>
    </source>
</evidence>
<keyword evidence="2 5" id="KW-0808">Transferase</keyword>
<name>A0A2P6R0S6_ROSCH</name>
<comment type="caution">
    <text evidence="5">The sequence shown here is derived from an EMBL/GenBank/DDBJ whole genome shotgun (WGS) entry which is preliminary data.</text>
</comment>
<dbReference type="OMA" id="EICRHAQ"/>
<protein>
    <submittedName>
        <fullName evidence="5">Putative vinorine synthase</fullName>
        <ecNumber evidence="5">2.3.1.160</ecNumber>
    </submittedName>
</protein>
<proteinExistence type="inferred from homology"/>
<dbReference type="PANTHER" id="PTHR31623">
    <property type="entry name" value="F21J9.9"/>
    <property type="match status" value="1"/>
</dbReference>
<dbReference type="AlphaFoldDB" id="A0A2P6R0S6"/>
<dbReference type="InterPro" id="IPR023213">
    <property type="entry name" value="CAT-like_dom_sf"/>
</dbReference>
<dbReference type="Gene3D" id="3.30.559.10">
    <property type="entry name" value="Chloramphenicol acetyltransferase-like domain"/>
    <property type="match status" value="2"/>
</dbReference>
<keyword evidence="3 5" id="KW-0012">Acyltransferase</keyword>
<feature type="chain" id="PRO_5015167242" evidence="4">
    <location>
        <begin position="24"/>
        <end position="263"/>
    </location>
</feature>
<feature type="signal peptide" evidence="4">
    <location>
        <begin position="1"/>
        <end position="23"/>
    </location>
</feature>
<dbReference type="PANTHER" id="PTHR31623:SF122">
    <property type="entry name" value="HXXXD-TYPE ACYL-TRANSFERASE FAMILY PROTEIN"/>
    <property type="match status" value="1"/>
</dbReference>
<reference evidence="5 6" key="1">
    <citation type="journal article" date="2018" name="Nat. Genet.">
        <title>The Rosa genome provides new insights in the design of modern roses.</title>
        <authorList>
            <person name="Bendahmane M."/>
        </authorList>
    </citation>
    <scope>NUCLEOTIDE SEQUENCE [LARGE SCALE GENOMIC DNA]</scope>
    <source>
        <strain evidence="6">cv. Old Blush</strain>
    </source>
</reference>
<dbReference type="Gramene" id="PRQ40042">
    <property type="protein sequence ID" value="PRQ40042"/>
    <property type="gene ID" value="RchiOBHm_Chr4g0431781"/>
</dbReference>
<evidence type="ECO:0000256" key="1">
    <source>
        <dbReference type="ARBA" id="ARBA00009861"/>
    </source>
</evidence>
<keyword evidence="6" id="KW-1185">Reference proteome</keyword>
<gene>
    <name evidence="5" type="ORF">RchiOBHm_Chr4g0431781</name>
</gene>
<dbReference type="STRING" id="74649.A0A2P6R0S6"/>